<keyword evidence="2" id="KW-1185">Reference proteome</keyword>
<evidence type="ECO:0000313" key="1">
    <source>
        <dbReference type="EMBL" id="PTB60176.1"/>
    </source>
</evidence>
<gene>
    <name evidence="1" type="ORF">M431DRAFT_173382</name>
</gene>
<protein>
    <submittedName>
        <fullName evidence="1">Uncharacterized protein</fullName>
    </submittedName>
</protein>
<proteinExistence type="predicted"/>
<accession>A0A2T4ASZ1</accession>
<dbReference type="AlphaFoldDB" id="A0A2T4ASZ1"/>
<reference evidence="1 2" key="1">
    <citation type="submission" date="2016-07" db="EMBL/GenBank/DDBJ databases">
        <title>Multiple horizontal gene transfer events from other fungi enriched the ability of initially mycotrophic Trichoderma (Ascomycota) to feed on dead plant biomass.</title>
        <authorList>
            <consortium name="DOE Joint Genome Institute"/>
            <person name="Aerts A."/>
            <person name="Atanasova L."/>
            <person name="Chenthamara K."/>
            <person name="Zhang J."/>
            <person name="Grujic M."/>
            <person name="Henrissat B."/>
            <person name="Kuo A."/>
            <person name="Salamov A."/>
            <person name="Lipzen A."/>
            <person name="Labutti K."/>
            <person name="Barry K."/>
            <person name="Miao Y."/>
            <person name="Rahimi M.J."/>
            <person name="Shen Q."/>
            <person name="Grigoriev I.V."/>
            <person name="Kubicek C.P."/>
            <person name="Druzhinina I.S."/>
        </authorList>
    </citation>
    <scope>NUCLEOTIDE SEQUENCE [LARGE SCALE GENOMIC DNA]</scope>
    <source>
        <strain evidence="1 2">CBS 226.95</strain>
    </source>
</reference>
<dbReference type="RefSeq" id="XP_024779853.1">
    <property type="nucleotide sequence ID" value="XM_024913046.1"/>
</dbReference>
<dbReference type="GeneID" id="36621605"/>
<sequence length="68" mass="7659">MLAYLVGKVEERWKGLSRLSTPCVGLPPDLPAEARAVSSKSVTCIACQYQFCCYRTKNECEWANQDQD</sequence>
<name>A0A2T4ASZ1_TRIHA</name>
<dbReference type="EMBL" id="KZ679675">
    <property type="protein sequence ID" value="PTB60176.1"/>
    <property type="molecule type" value="Genomic_DNA"/>
</dbReference>
<dbReference type="Proteomes" id="UP000241690">
    <property type="component" value="Unassembled WGS sequence"/>
</dbReference>
<evidence type="ECO:0000313" key="2">
    <source>
        <dbReference type="Proteomes" id="UP000241690"/>
    </source>
</evidence>
<organism evidence="1 2">
    <name type="scientific">Trichoderma harzianum CBS 226.95</name>
    <dbReference type="NCBI Taxonomy" id="983964"/>
    <lineage>
        <taxon>Eukaryota</taxon>
        <taxon>Fungi</taxon>
        <taxon>Dikarya</taxon>
        <taxon>Ascomycota</taxon>
        <taxon>Pezizomycotina</taxon>
        <taxon>Sordariomycetes</taxon>
        <taxon>Hypocreomycetidae</taxon>
        <taxon>Hypocreales</taxon>
        <taxon>Hypocreaceae</taxon>
        <taxon>Trichoderma</taxon>
    </lineage>
</organism>